<accession>A0A370TZA8</accession>
<keyword evidence="10" id="KW-1185">Reference proteome</keyword>
<dbReference type="GO" id="GO:0000723">
    <property type="term" value="P:telomere maintenance"/>
    <property type="evidence" value="ECO:0007669"/>
    <property type="project" value="TreeGrafter"/>
</dbReference>
<feature type="compositionally biased region" description="Polar residues" evidence="7">
    <location>
        <begin position="1486"/>
        <end position="1495"/>
    </location>
</feature>
<comment type="caution">
    <text evidence="9">The sequence shown here is derived from an EMBL/GenBank/DDBJ whole genome shotgun (WGS) entry which is preliminary data.</text>
</comment>
<evidence type="ECO:0000256" key="1">
    <source>
        <dbReference type="ARBA" id="ARBA00004123"/>
    </source>
</evidence>
<feature type="compositionally biased region" description="Basic residues" evidence="7">
    <location>
        <begin position="1569"/>
        <end position="1578"/>
    </location>
</feature>
<gene>
    <name evidence="9" type="ORF">BP5553_00852</name>
</gene>
<dbReference type="Pfam" id="PF12231">
    <property type="entry name" value="Rif1_N"/>
    <property type="match status" value="1"/>
</dbReference>
<feature type="region of interest" description="Disordered" evidence="7">
    <location>
        <begin position="1885"/>
        <end position="1908"/>
    </location>
</feature>
<name>A0A370TZA8_9HELO</name>
<feature type="region of interest" description="Disordered" evidence="7">
    <location>
        <begin position="1559"/>
        <end position="1582"/>
    </location>
</feature>
<evidence type="ECO:0000256" key="5">
    <source>
        <dbReference type="ARBA" id="ARBA00023242"/>
    </source>
</evidence>
<feature type="compositionally biased region" description="Basic residues" evidence="7">
    <location>
        <begin position="1682"/>
        <end position="1696"/>
    </location>
</feature>
<keyword evidence="5" id="KW-0539">Nucleus</keyword>
<feature type="compositionally biased region" description="Polar residues" evidence="7">
    <location>
        <begin position="1711"/>
        <end position="1723"/>
    </location>
</feature>
<feature type="compositionally biased region" description="Polar residues" evidence="7">
    <location>
        <begin position="1885"/>
        <end position="1895"/>
    </location>
</feature>
<feature type="domain" description="Telomere-associated protein Rif1 N-terminal" evidence="8">
    <location>
        <begin position="156"/>
        <end position="525"/>
    </location>
</feature>
<evidence type="ECO:0000256" key="2">
    <source>
        <dbReference type="ARBA" id="ARBA00004574"/>
    </source>
</evidence>
<dbReference type="STRING" id="2656787.A0A370TZA8"/>
<feature type="region of interest" description="Disordered" evidence="7">
    <location>
        <begin position="1171"/>
        <end position="1229"/>
    </location>
</feature>
<dbReference type="GeneID" id="43593701"/>
<evidence type="ECO:0000256" key="7">
    <source>
        <dbReference type="SAM" id="MobiDB-lite"/>
    </source>
</evidence>
<keyword evidence="3" id="KW-0158">Chromosome</keyword>
<organism evidence="9 10">
    <name type="scientific">Venustampulla echinocandica</name>
    <dbReference type="NCBI Taxonomy" id="2656787"/>
    <lineage>
        <taxon>Eukaryota</taxon>
        <taxon>Fungi</taxon>
        <taxon>Dikarya</taxon>
        <taxon>Ascomycota</taxon>
        <taxon>Pezizomycotina</taxon>
        <taxon>Leotiomycetes</taxon>
        <taxon>Helotiales</taxon>
        <taxon>Pleuroascaceae</taxon>
        <taxon>Venustampulla</taxon>
    </lineage>
</organism>
<dbReference type="GO" id="GO:0140445">
    <property type="term" value="C:chromosome, telomeric repeat region"/>
    <property type="evidence" value="ECO:0007669"/>
    <property type="project" value="TreeGrafter"/>
</dbReference>
<dbReference type="PANTHER" id="PTHR22928:SF3">
    <property type="entry name" value="TELOMERE-ASSOCIATED PROTEIN RIF1"/>
    <property type="match status" value="1"/>
</dbReference>
<evidence type="ECO:0000256" key="3">
    <source>
        <dbReference type="ARBA" id="ARBA00022454"/>
    </source>
</evidence>
<dbReference type="OrthoDB" id="5399929at2759"/>
<dbReference type="SUPFAM" id="SSF48371">
    <property type="entry name" value="ARM repeat"/>
    <property type="match status" value="1"/>
</dbReference>
<sequence length="1964" mass="216574">MVEPGPKPLGTLEPLSTLVARPPTPPKQSHRNDGKPGFISRLFYGGPQSHSSRPALSSITPSSSGESPARSPNTSAISRKKVEWSDSTEYNDPPKLPRDGPVVPLSAERKPLKSILKAYNGAQEQDHNGLGTNTKLLPPHHHSSLAIMLESIVQQLAGKDRNSKMDAYLMLSSSLKASENSPDLKALDSRMSLLLQFITRDISEKNEAGKSDTPLVTNALTLLSSFLHKQTIRDSITNDFSVFIVEYAIKTFHDPQMSKEIVKHLMFVLAQQKFPPRIMNTERVGKLITALHNIEIHITGKSIVMGRQNIYRTLLRQSRSHMVAHPIWIEDLFIDMLSSIKEIRTMAIIFGLESSYGLGGDIRPSRSVSNFFQIDRSEGIKFADYYCGCLKQLLQKKQDTACVPQIWSVIVLFLRANPKQLEQWPFLTSYLEIVQQCFNSSDPTTRIEANYAWNRFVFAVGLNERTPIQMIRMLCKPLAAQLLRLRKKSSASRKAVLGSLCNLLYYSFKPTSTPVRLDLFWDEYIVPLVGQSLTPANITDNPNWAKPDLLDAGRVLQSLFDSTNQRPWDDSRAMANLQRNSVDAKELPALDPKWLRKNPSRVFVVLAPILERLYWDLGAKSETATIWQTYITSIASPASMEVKVSNDTMASLASIFGLLYQIWHTGPFTIPSLSPPSGSRTPEFLKSFERLLIPTIEGLGILPFTERMLCVGTQDTFIPVATPSHRPEKLKGEVRSPLYHLFSLLTTISPGLEYDGRFLHMVHSIFLPFFELGKSSMTSRIDLAKDLLHLIPQQTTQPCKLMWRVLANFTTTATDTRDDDKSNRNIDQPLGVKYRGIVKVLEVGVNLSPQEPLPGWETLLEASIVSASIDAGDAGRAIVVIEPLAKCLMQRESTVFAKCHTDGPSYYHLLITKATYPKHRQALDAARKRLWGTGDFGPNASTFDPYSQLYKYIQKSLANAYALYTSAVLNDSADILAVTTALLARCPIELRLGMLMAVQEGISLWVLDSKALLKEGNHLSKEISALWHIICAFVHQMTKRQGISKTLLDLELLICSGLESTHKAIANHAISMWNSTFGKSEEPLVYSTRLKDSLMRLDSVADIQLPFFPESLRGSNDETHGRQPIEFVDSQDDSNNFLLSSTMESVLRAHPTPLMGSSPIRRRLRETTPQVLINVDQSSSHKRSREATPDAKKRKSRRLESTPSKLRHDNSQIQFQAVGSSPTGEVNRDSQLLTARQAEVKERQRIEAAMFPDLRSSPGVNVSTEPELPTHLSPSRSHMKTPPRQTTPDPLPPSEDDSFMISSPTPKRDNHHNLYPSTSLYSPPRLTPNGQRAIQAELGSGFHFEIPSSPPERLLAPDIEPQTAIDHPSALADCFANQDDGAMSTFDSTNPSDQHPLDEDRALKHPAVTLAADPSRRRANSPISVPEAVSENILVETVRAKSSLEAKNNVKISTTGIDLAVADAPFKKIELQQPTTPPRHKDNTDAGGQQLSSPQFVDAMSSPPSSDSINEDIFEDAVSSPRLMVQKTRTSRAWSPLSEFDESSMLRIMKDFDEAPADPSTVVADVKKSPRHQTRASSRKTLLQSPLPVRLPSRGSMRIAVLKNTTATNTSNIMNYGNDSIGLKEPLQPHSSLPSMIPETPATKIPDPLAKIVIDGEELNPYDTIIVDASALENEGRGGIAGRRRRRTPTSAKKRKHEDTTGASGPVLDGQQVQNQATLLTRTSPRKKQRGGSNKALQSSQVHTDASSERSHSVVSADVDVSMSAQDVEVGMAGVLLPSAEEPSNGNKDCILDVNKPPNSIALELLETPSAQEPSAYSNASPHRGVAPAEVIEETILGASSMSVGNSRSPPVEQDNIPLRAGAIVSSEIIGTPADSPTLTLQLDKSVSPDNISGATPSPPPPTPSDQPFIPMFQSVKEKVQSLVRDLGLAVFSRDQVNEIEDIFMDAKAQLYAAAMRGRLGGDP</sequence>
<protein>
    <recommendedName>
        <fullName evidence="8">Telomere-associated protein Rif1 N-terminal domain-containing protein</fullName>
    </recommendedName>
</protein>
<dbReference type="EMBL" id="NPIC01000001">
    <property type="protein sequence ID" value="RDL40873.1"/>
    <property type="molecule type" value="Genomic_DNA"/>
</dbReference>
<evidence type="ECO:0000256" key="4">
    <source>
        <dbReference type="ARBA" id="ARBA00022895"/>
    </source>
</evidence>
<reference evidence="9 10" key="1">
    <citation type="journal article" date="2018" name="IMA Fungus">
        <title>IMA Genome-F 9: Draft genome sequence of Annulohypoxylon stygium, Aspergillus mulundensis, Berkeleyomyces basicola (syn. Thielaviopsis basicola), Ceratocystis smalleyi, two Cercospora beticola strains, Coleophoma cylindrospora, Fusarium fracticaudum, Phialophora cf. hyalina, and Morchella septimelata.</title>
        <authorList>
            <person name="Wingfield B.D."/>
            <person name="Bills G.F."/>
            <person name="Dong Y."/>
            <person name="Huang W."/>
            <person name="Nel W.J."/>
            <person name="Swalarsk-Parry B.S."/>
            <person name="Vaghefi N."/>
            <person name="Wilken P.M."/>
            <person name="An Z."/>
            <person name="de Beer Z.W."/>
            <person name="De Vos L."/>
            <person name="Chen L."/>
            <person name="Duong T.A."/>
            <person name="Gao Y."/>
            <person name="Hammerbacher A."/>
            <person name="Kikkert J.R."/>
            <person name="Li Y."/>
            <person name="Li H."/>
            <person name="Li K."/>
            <person name="Li Q."/>
            <person name="Liu X."/>
            <person name="Ma X."/>
            <person name="Naidoo K."/>
            <person name="Pethybridge S.J."/>
            <person name="Sun J."/>
            <person name="Steenkamp E.T."/>
            <person name="van der Nest M.A."/>
            <person name="van Wyk S."/>
            <person name="Wingfield M.J."/>
            <person name="Xiong C."/>
            <person name="Yue Q."/>
            <person name="Zhang X."/>
        </authorList>
    </citation>
    <scope>NUCLEOTIDE SEQUENCE [LARGE SCALE GENOMIC DNA]</scope>
    <source>
        <strain evidence="9 10">BP 5553</strain>
    </source>
</reference>
<feature type="region of interest" description="Disordered" evidence="7">
    <location>
        <begin position="1"/>
        <end position="105"/>
    </location>
</feature>
<evidence type="ECO:0000256" key="6">
    <source>
        <dbReference type="ARBA" id="ARBA00023306"/>
    </source>
</evidence>
<dbReference type="GO" id="GO:0005634">
    <property type="term" value="C:nucleus"/>
    <property type="evidence" value="ECO:0007669"/>
    <property type="project" value="UniProtKB-SubCell"/>
</dbReference>
<dbReference type="InterPro" id="IPR022031">
    <property type="entry name" value="Rif1_N"/>
</dbReference>
<feature type="region of interest" description="Disordered" evidence="7">
    <location>
        <begin position="1471"/>
        <end position="1511"/>
    </location>
</feature>
<comment type="subcellular location">
    <subcellularLocation>
        <location evidence="2">Chromosome</location>
        <location evidence="2">Telomere</location>
    </subcellularLocation>
    <subcellularLocation>
        <location evidence="1">Nucleus</location>
    </subcellularLocation>
</comment>
<feature type="region of interest" description="Disordered" evidence="7">
    <location>
        <begin position="1249"/>
        <end position="1325"/>
    </location>
</feature>
<keyword evidence="4" id="KW-0779">Telomere</keyword>
<feature type="compositionally biased region" description="Low complexity" evidence="7">
    <location>
        <begin position="57"/>
        <end position="67"/>
    </location>
</feature>
<evidence type="ECO:0000259" key="8">
    <source>
        <dbReference type="Pfam" id="PF12231"/>
    </source>
</evidence>
<feature type="compositionally biased region" description="Polar residues" evidence="7">
    <location>
        <begin position="1731"/>
        <end position="1745"/>
    </location>
</feature>
<dbReference type="InterPro" id="IPR016024">
    <property type="entry name" value="ARM-type_fold"/>
</dbReference>
<keyword evidence="6" id="KW-0131">Cell cycle</keyword>
<evidence type="ECO:0000313" key="9">
    <source>
        <dbReference type="EMBL" id="RDL40873.1"/>
    </source>
</evidence>
<proteinExistence type="predicted"/>
<dbReference type="RefSeq" id="XP_031873529.1">
    <property type="nucleotide sequence ID" value="XM_032009475.1"/>
</dbReference>
<dbReference type="Proteomes" id="UP000254866">
    <property type="component" value="Unassembled WGS sequence"/>
</dbReference>
<feature type="compositionally biased region" description="Polar residues" evidence="7">
    <location>
        <begin position="1211"/>
        <end position="1229"/>
    </location>
</feature>
<dbReference type="PANTHER" id="PTHR22928">
    <property type="entry name" value="TELOMERE-ASSOCIATED PROTEIN RIF1"/>
    <property type="match status" value="1"/>
</dbReference>
<evidence type="ECO:0000313" key="10">
    <source>
        <dbReference type="Proteomes" id="UP000254866"/>
    </source>
</evidence>
<feature type="region of interest" description="Disordered" evidence="7">
    <location>
        <begin position="1677"/>
        <end position="1756"/>
    </location>
</feature>